<dbReference type="EMBL" id="MU839852">
    <property type="protein sequence ID" value="KAK1749764.1"/>
    <property type="molecule type" value="Genomic_DNA"/>
</dbReference>
<comment type="caution">
    <text evidence="2">The sequence shown here is derived from an EMBL/GenBank/DDBJ whole genome shotgun (WGS) entry which is preliminary data.</text>
</comment>
<feature type="chain" id="PRO_5042557031" evidence="1">
    <location>
        <begin position="18"/>
        <end position="508"/>
    </location>
</feature>
<reference evidence="2" key="1">
    <citation type="submission" date="2023-06" db="EMBL/GenBank/DDBJ databases">
        <title>Genome-scale phylogeny and comparative genomics of the fungal order Sordariales.</title>
        <authorList>
            <consortium name="Lawrence Berkeley National Laboratory"/>
            <person name="Hensen N."/>
            <person name="Bonometti L."/>
            <person name="Westerberg I."/>
            <person name="Brannstrom I.O."/>
            <person name="Guillou S."/>
            <person name="Cros-Aarteil S."/>
            <person name="Calhoun S."/>
            <person name="Haridas S."/>
            <person name="Kuo A."/>
            <person name="Mondo S."/>
            <person name="Pangilinan J."/>
            <person name="Riley R."/>
            <person name="Labutti K."/>
            <person name="Andreopoulos B."/>
            <person name="Lipzen A."/>
            <person name="Chen C."/>
            <person name="Yanf M."/>
            <person name="Daum C."/>
            <person name="Ng V."/>
            <person name="Clum A."/>
            <person name="Steindorff A."/>
            <person name="Ohm R."/>
            <person name="Martin F."/>
            <person name="Silar P."/>
            <person name="Natvig D."/>
            <person name="Lalanne C."/>
            <person name="Gautier V."/>
            <person name="Ament-Velasquez S.L."/>
            <person name="Kruys A."/>
            <person name="Hutchinson M.I."/>
            <person name="Powell A.J."/>
            <person name="Barry K."/>
            <person name="Miller A.N."/>
            <person name="Grigoriev I.V."/>
            <person name="Debuchy R."/>
            <person name="Gladieux P."/>
            <person name="Thoren M.H."/>
            <person name="Johannesson H."/>
        </authorList>
    </citation>
    <scope>NUCLEOTIDE SEQUENCE</scope>
    <source>
        <strain evidence="2">PSN4</strain>
    </source>
</reference>
<keyword evidence="3" id="KW-1185">Reference proteome</keyword>
<sequence length="508" mass="53245">MLAQLLLSVSAAALVSAQSPFNPNPAVEPSCTSNSFTKPSWLVQKFQTSGANASFHLYNRATNGSADLSCALSGSGWSACSVQNSKQDLQVSLQIDGSAASVKVNETWVCNDRAGADRHPFSGAATTKFELTCAADKSCVSTNPQILLKATLSSPIAATPSYIEGQPGHDRAGCKAGSQNPSWTMTLGWYVDQAGDGISAMPATSVNFIFSNDANGYQVSCMIGDLSGEEEVPAGKLVPMTCAGYEFQSSTTGLYSPSTTVTFDPATFTFNLNQTWYCDDTDPGRPIAITGLATQVLPLNCTTEKVYGFPRKTCQGEKDITIKGKKVSETSLTPFSISDPLPTADGCTISSIYDPKWSLSAFSLDTKSGGSSAANASSSGAVNFNIILATASRGFQFPISVAQGAPVAGSAGWYQCVVGPDGGIGQPLWPYSCSFKYDAASKGLTIKADWMCTDIDKDHPVLFSGVTTTMVNSTLTCGTADGLSRCQTADPGYSWDAPISNVTWKAGP</sequence>
<name>A0AAJ0B2S4_9PEZI</name>
<gene>
    <name evidence="2" type="ORF">QBC47DRAFT_439803</name>
</gene>
<feature type="signal peptide" evidence="1">
    <location>
        <begin position="1"/>
        <end position="17"/>
    </location>
</feature>
<organism evidence="2 3">
    <name type="scientific">Echria macrotheca</name>
    <dbReference type="NCBI Taxonomy" id="438768"/>
    <lineage>
        <taxon>Eukaryota</taxon>
        <taxon>Fungi</taxon>
        <taxon>Dikarya</taxon>
        <taxon>Ascomycota</taxon>
        <taxon>Pezizomycotina</taxon>
        <taxon>Sordariomycetes</taxon>
        <taxon>Sordariomycetidae</taxon>
        <taxon>Sordariales</taxon>
        <taxon>Schizotheciaceae</taxon>
        <taxon>Echria</taxon>
    </lineage>
</organism>
<protein>
    <submittedName>
        <fullName evidence="2">Uncharacterized protein</fullName>
    </submittedName>
</protein>
<dbReference type="Proteomes" id="UP001239445">
    <property type="component" value="Unassembled WGS sequence"/>
</dbReference>
<proteinExistence type="predicted"/>
<evidence type="ECO:0000256" key="1">
    <source>
        <dbReference type="SAM" id="SignalP"/>
    </source>
</evidence>
<accession>A0AAJ0B2S4</accession>
<evidence type="ECO:0000313" key="2">
    <source>
        <dbReference type="EMBL" id="KAK1749764.1"/>
    </source>
</evidence>
<dbReference type="AlphaFoldDB" id="A0AAJ0B2S4"/>
<keyword evidence="1" id="KW-0732">Signal</keyword>
<evidence type="ECO:0000313" key="3">
    <source>
        <dbReference type="Proteomes" id="UP001239445"/>
    </source>
</evidence>